<keyword evidence="1" id="KW-0694">RNA-binding</keyword>
<proteinExistence type="predicted"/>
<evidence type="ECO:0000313" key="3">
    <source>
        <dbReference type="Proteomes" id="UP000604046"/>
    </source>
</evidence>
<dbReference type="Gene3D" id="3.10.290.10">
    <property type="entry name" value="RNA-binding S4 domain"/>
    <property type="match status" value="1"/>
</dbReference>
<dbReference type="Gene3D" id="3.30.2350.10">
    <property type="entry name" value="Pseudouridine synthase"/>
    <property type="match status" value="1"/>
</dbReference>
<comment type="caution">
    <text evidence="2">The sequence shown here is derived from an EMBL/GenBank/DDBJ whole genome shotgun (WGS) entry which is preliminary data.</text>
</comment>
<name>A0A812TMF0_9DINO</name>
<organism evidence="2 3">
    <name type="scientific">Symbiodinium natans</name>
    <dbReference type="NCBI Taxonomy" id="878477"/>
    <lineage>
        <taxon>Eukaryota</taxon>
        <taxon>Sar</taxon>
        <taxon>Alveolata</taxon>
        <taxon>Dinophyceae</taxon>
        <taxon>Suessiales</taxon>
        <taxon>Symbiodiniaceae</taxon>
        <taxon>Symbiodinium</taxon>
    </lineage>
</organism>
<dbReference type="PANTHER" id="PTHR47683">
    <property type="entry name" value="PSEUDOURIDINE SYNTHASE FAMILY PROTEIN-RELATED"/>
    <property type="match status" value="1"/>
</dbReference>
<dbReference type="PROSITE" id="PS50889">
    <property type="entry name" value="S4"/>
    <property type="match status" value="1"/>
</dbReference>
<dbReference type="SUPFAM" id="SSF55174">
    <property type="entry name" value="Alpha-L RNA-binding motif"/>
    <property type="match status" value="1"/>
</dbReference>
<keyword evidence="3" id="KW-1185">Reference proteome</keyword>
<dbReference type="EMBL" id="CAJNDS010002606">
    <property type="protein sequence ID" value="CAE7542739.1"/>
    <property type="molecule type" value="Genomic_DNA"/>
</dbReference>
<dbReference type="Proteomes" id="UP000604046">
    <property type="component" value="Unassembled WGS sequence"/>
</dbReference>
<dbReference type="GO" id="GO:0003723">
    <property type="term" value="F:RNA binding"/>
    <property type="evidence" value="ECO:0007669"/>
    <property type="project" value="UniProtKB-KW"/>
</dbReference>
<dbReference type="InterPro" id="IPR050343">
    <property type="entry name" value="RsuA_PseudoU_synthase"/>
</dbReference>
<dbReference type="AlphaFoldDB" id="A0A812TMF0"/>
<gene>
    <name evidence="2" type="primary">ZFP36L1</name>
    <name evidence="2" type="ORF">SNAT2548_LOCUS30433</name>
</gene>
<evidence type="ECO:0000313" key="2">
    <source>
        <dbReference type="EMBL" id="CAE7542739.1"/>
    </source>
</evidence>
<dbReference type="InterPro" id="IPR020103">
    <property type="entry name" value="PsdUridine_synth_cat_dom_sf"/>
</dbReference>
<dbReference type="OrthoDB" id="444714at2759"/>
<protein>
    <submittedName>
        <fullName evidence="2">ZFP36L1 protein</fullName>
    </submittedName>
</protein>
<dbReference type="SUPFAM" id="SSF55120">
    <property type="entry name" value="Pseudouridine synthase"/>
    <property type="match status" value="1"/>
</dbReference>
<dbReference type="PANTHER" id="PTHR47683:SF2">
    <property type="entry name" value="RNA-BINDING S4 DOMAIN-CONTAINING PROTEIN"/>
    <property type="match status" value="1"/>
</dbReference>
<evidence type="ECO:0000256" key="1">
    <source>
        <dbReference type="PROSITE-ProRule" id="PRU00182"/>
    </source>
</evidence>
<reference evidence="2" key="1">
    <citation type="submission" date="2021-02" db="EMBL/GenBank/DDBJ databases">
        <authorList>
            <person name="Dougan E. K."/>
            <person name="Rhodes N."/>
            <person name="Thang M."/>
            <person name="Chan C."/>
        </authorList>
    </citation>
    <scope>NUCLEOTIDE SEQUENCE</scope>
</reference>
<dbReference type="GO" id="GO:0001522">
    <property type="term" value="P:pseudouridine synthesis"/>
    <property type="evidence" value="ECO:0007669"/>
    <property type="project" value="InterPro"/>
</dbReference>
<dbReference type="InterPro" id="IPR036986">
    <property type="entry name" value="S4_RNA-bd_sf"/>
</dbReference>
<dbReference type="GO" id="GO:0009982">
    <property type="term" value="F:pseudouridine synthase activity"/>
    <property type="evidence" value="ECO:0007669"/>
    <property type="project" value="InterPro"/>
</dbReference>
<sequence length="532" mass="56993">MILSLSRPYRRVHQLTWTSLNRARWPENGSLAWQPVWGFQKPLPPASLSIPGLLRPPPAAPAAPLPCTSGPQRLQKLLQAALGLNAQDALALVQRSRVTVDGQIQKRDRWIEDGHEITVNGHPLTEITGVSFVAHKPAGFALTEGDPLKRPTYSQLLPDPSLIARPLPMPVDLHSSGLVVLTNHAALRAALTCEGAKLPPSTFMVRLRQRPSSYQLAVLETKAPYDGVAEPLLVEDLTDAQNDEVIVAEDPQPPDVGTLLGSSVATWGTEPPRSHYAPREVLPIVAVTLCGGSAATVRQGLLAVGAAPREICCVSWGPLSLHGSDLSEPGGIRPLSQEEVNILISIATGAFDRLCGLTPGPRLTLTRIPVFLLQAGRYFFEVQALRCEFARVAWLIVSEGCIRKGFWPKLQKHRGLSISAAMADVAAHELAADLANEARRLAAAMLQMRERVVAVSKPACLGGGSEATSANLRLLRDSLALRENMAQLLSEAIQLTELFDDGALVGPAEPPAKAAGVPEVGLDGDHAFEAAD</sequence>
<accession>A0A812TMF0</accession>